<proteinExistence type="predicted"/>
<comment type="pathway">
    <text evidence="1">Cell wall biogenesis; peptidoglycan biosynthesis.</text>
</comment>
<evidence type="ECO:0000256" key="6">
    <source>
        <dbReference type="SAM" id="Phobius"/>
    </source>
</evidence>
<protein>
    <submittedName>
        <fullName evidence="8">L,D-transpeptidase</fullName>
    </submittedName>
</protein>
<keyword evidence="6" id="KW-0472">Membrane</keyword>
<dbReference type="AlphaFoldDB" id="A0A9D2AAH7"/>
<dbReference type="Proteomes" id="UP000823963">
    <property type="component" value="Unassembled WGS sequence"/>
</dbReference>
<gene>
    <name evidence="8" type="ORF">H9861_03780</name>
</gene>
<evidence type="ECO:0000256" key="1">
    <source>
        <dbReference type="ARBA" id="ARBA00004752"/>
    </source>
</evidence>
<dbReference type="Pfam" id="PF03734">
    <property type="entry name" value="YkuD"/>
    <property type="match status" value="1"/>
</dbReference>
<keyword evidence="3" id="KW-0133">Cell shape</keyword>
<reference evidence="8" key="1">
    <citation type="journal article" date="2021" name="PeerJ">
        <title>Extensive microbial diversity within the chicken gut microbiome revealed by metagenomics and culture.</title>
        <authorList>
            <person name="Gilroy R."/>
            <person name="Ravi A."/>
            <person name="Getino M."/>
            <person name="Pursley I."/>
            <person name="Horton D.L."/>
            <person name="Alikhan N.F."/>
            <person name="Baker D."/>
            <person name="Gharbi K."/>
            <person name="Hall N."/>
            <person name="Watson M."/>
            <person name="Adriaenssens E.M."/>
            <person name="Foster-Nyarko E."/>
            <person name="Jarju S."/>
            <person name="Secka A."/>
            <person name="Antonio M."/>
            <person name="Oren A."/>
            <person name="Chaudhuri R.R."/>
            <person name="La Ragione R."/>
            <person name="Hildebrand F."/>
            <person name="Pallen M.J."/>
        </authorList>
    </citation>
    <scope>NUCLEOTIDE SEQUENCE</scope>
    <source>
        <strain evidence="8">6627</strain>
    </source>
</reference>
<feature type="transmembrane region" description="Helical" evidence="6">
    <location>
        <begin position="12"/>
        <end position="29"/>
    </location>
</feature>
<evidence type="ECO:0000313" key="8">
    <source>
        <dbReference type="EMBL" id="HIX01855.1"/>
    </source>
</evidence>
<dbReference type="InterPro" id="IPR005490">
    <property type="entry name" value="LD_TPept_cat_dom"/>
</dbReference>
<sequence length="260" mass="30735">MEKKKSRQWLKWLVAIVLVCATAGTYVYIHHLEAVKSVKLAKQKKYDEKAEKVNRKLLKEQKEHMTKPIAWDKPSETLPYPDISKYKHYKTYHRVWLSVNLKKQRLYVHQGPYTLYTMYAYGNRTYEKMQAGQRTPLGLYKIHKNRGTDYYDAPMAYYYHAWLSYGPKGHLMIQAIPTTQDGEKIKKVTNVLGKRYEKKHVARTNGAIWVSAPDAKWLEENIPAKTLILVQDQKDKNDPYQVIKKYYKQKEIQEKFGKGE</sequence>
<keyword evidence="6" id="KW-0812">Transmembrane</keyword>
<dbReference type="GO" id="GO:0008360">
    <property type="term" value="P:regulation of cell shape"/>
    <property type="evidence" value="ECO:0007669"/>
    <property type="project" value="UniProtKB-KW"/>
</dbReference>
<dbReference type="GO" id="GO:0009252">
    <property type="term" value="P:peptidoglycan biosynthetic process"/>
    <property type="evidence" value="ECO:0007669"/>
    <property type="project" value="UniProtKB-KW"/>
</dbReference>
<accession>A0A9D2AAH7</accession>
<evidence type="ECO:0000256" key="4">
    <source>
        <dbReference type="ARBA" id="ARBA00022984"/>
    </source>
</evidence>
<evidence type="ECO:0000256" key="2">
    <source>
        <dbReference type="ARBA" id="ARBA00022679"/>
    </source>
</evidence>
<dbReference type="SUPFAM" id="SSF141523">
    <property type="entry name" value="L,D-transpeptidase catalytic domain-like"/>
    <property type="match status" value="1"/>
</dbReference>
<keyword evidence="6" id="KW-1133">Transmembrane helix</keyword>
<feature type="domain" description="L,D-TPase catalytic" evidence="7">
    <location>
        <begin position="96"/>
        <end position="229"/>
    </location>
</feature>
<name>A0A9D2AAH7_9LACO</name>
<keyword evidence="2" id="KW-0808">Transferase</keyword>
<dbReference type="GO" id="GO:0071555">
    <property type="term" value="P:cell wall organization"/>
    <property type="evidence" value="ECO:0007669"/>
    <property type="project" value="UniProtKB-KW"/>
</dbReference>
<comment type="caution">
    <text evidence="8">The sequence shown here is derived from an EMBL/GenBank/DDBJ whole genome shotgun (WGS) entry which is preliminary data.</text>
</comment>
<organism evidence="8 9">
    <name type="scientific">Candidatus Ligilactobacillus excrementigallinarum</name>
    <dbReference type="NCBI Taxonomy" id="2838641"/>
    <lineage>
        <taxon>Bacteria</taxon>
        <taxon>Bacillati</taxon>
        <taxon>Bacillota</taxon>
        <taxon>Bacilli</taxon>
        <taxon>Lactobacillales</taxon>
        <taxon>Lactobacillaceae</taxon>
        <taxon>Ligilactobacillus</taxon>
    </lineage>
</organism>
<dbReference type="EMBL" id="DXFP01000030">
    <property type="protein sequence ID" value="HIX01855.1"/>
    <property type="molecule type" value="Genomic_DNA"/>
</dbReference>
<reference evidence="8" key="2">
    <citation type="submission" date="2021-04" db="EMBL/GenBank/DDBJ databases">
        <authorList>
            <person name="Gilroy R."/>
        </authorList>
    </citation>
    <scope>NUCLEOTIDE SEQUENCE</scope>
    <source>
        <strain evidence="8">6627</strain>
    </source>
</reference>
<dbReference type="Gene3D" id="2.40.440.10">
    <property type="entry name" value="L,D-transpeptidase catalytic domain-like"/>
    <property type="match status" value="1"/>
</dbReference>
<dbReference type="InterPro" id="IPR038063">
    <property type="entry name" value="Transpep_catalytic_dom"/>
</dbReference>
<dbReference type="GO" id="GO:0016740">
    <property type="term" value="F:transferase activity"/>
    <property type="evidence" value="ECO:0007669"/>
    <property type="project" value="UniProtKB-KW"/>
</dbReference>
<keyword evidence="4" id="KW-0573">Peptidoglycan synthesis</keyword>
<evidence type="ECO:0000259" key="7">
    <source>
        <dbReference type="Pfam" id="PF03734"/>
    </source>
</evidence>
<keyword evidence="5" id="KW-0961">Cell wall biogenesis/degradation</keyword>
<evidence type="ECO:0000256" key="5">
    <source>
        <dbReference type="ARBA" id="ARBA00023316"/>
    </source>
</evidence>
<evidence type="ECO:0000256" key="3">
    <source>
        <dbReference type="ARBA" id="ARBA00022960"/>
    </source>
</evidence>
<evidence type="ECO:0000313" key="9">
    <source>
        <dbReference type="Proteomes" id="UP000823963"/>
    </source>
</evidence>
<dbReference type="CDD" id="cd16913">
    <property type="entry name" value="YkuD_like"/>
    <property type="match status" value="1"/>
</dbReference>